<dbReference type="SUPFAM" id="SSF56024">
    <property type="entry name" value="Phospholipase D/nuclease"/>
    <property type="match status" value="2"/>
</dbReference>
<keyword evidence="1 9" id="KW-1003">Cell membrane</keyword>
<keyword evidence="7 9" id="KW-0594">Phospholipid biosynthesis</keyword>
<dbReference type="Pfam" id="PF13091">
    <property type="entry name" value="PLDc_2"/>
    <property type="match status" value="2"/>
</dbReference>
<evidence type="ECO:0000256" key="4">
    <source>
        <dbReference type="ARBA" id="ARBA00022737"/>
    </source>
</evidence>
<dbReference type="HAMAP" id="MF_01917">
    <property type="entry name" value="Cardiolipin_synth_ClsB"/>
    <property type="match status" value="1"/>
</dbReference>
<dbReference type="GO" id="GO:0005886">
    <property type="term" value="C:plasma membrane"/>
    <property type="evidence" value="ECO:0007669"/>
    <property type="project" value="UniProtKB-SubCell"/>
</dbReference>
<feature type="active site" evidence="9">
    <location>
        <position position="301"/>
    </location>
</feature>
<feature type="domain" description="PLD phosphodiesterase" evidence="10">
    <location>
        <begin position="294"/>
        <end position="321"/>
    </location>
</feature>
<dbReference type="GO" id="GO:0008808">
    <property type="term" value="F:cardiolipin synthase activity"/>
    <property type="evidence" value="ECO:0007669"/>
    <property type="project" value="InterPro"/>
</dbReference>
<evidence type="ECO:0000313" key="11">
    <source>
        <dbReference type="EMBL" id="ACR11885.1"/>
    </source>
</evidence>
<dbReference type="Proteomes" id="UP000009080">
    <property type="component" value="Chromosome"/>
</dbReference>
<comment type="subcellular location">
    <subcellularLocation>
        <location evidence="9">Cell membrane</location>
        <topology evidence="9">Peripheral membrane protein</topology>
    </subcellularLocation>
</comment>
<comment type="catalytic activity">
    <reaction evidence="9">
        <text>2 a 1,2-diacyl-sn-glycero-3-phospho-(1'-sn-glycerol) = a cardiolipin + glycerol</text>
        <dbReference type="Rhea" id="RHEA:31451"/>
        <dbReference type="ChEBI" id="CHEBI:17754"/>
        <dbReference type="ChEBI" id="CHEBI:62237"/>
        <dbReference type="ChEBI" id="CHEBI:64716"/>
    </reaction>
</comment>
<dbReference type="Gene3D" id="3.30.870.10">
    <property type="entry name" value="Endonuclease Chain A"/>
    <property type="match status" value="2"/>
</dbReference>
<keyword evidence="5 9" id="KW-0443">Lipid metabolism</keyword>
<dbReference type="STRING" id="377629.TERTU_4281"/>
<feature type="active site" evidence="9">
    <location>
        <position position="118"/>
    </location>
</feature>
<comment type="function">
    <text evidence="9">Catalyzes the phosphatidyl group transfer from one phosphatidylglycerol molecule to another to form cardiolipin (CL) (diphosphatidylglycerol) and glycerol.</text>
</comment>
<evidence type="ECO:0000256" key="6">
    <source>
        <dbReference type="ARBA" id="ARBA00023136"/>
    </source>
</evidence>
<name>C5BIA1_TERTT</name>
<dbReference type="AlphaFoldDB" id="C5BIA1"/>
<dbReference type="NCBIfam" id="NF008427">
    <property type="entry name" value="PRK11263.1"/>
    <property type="match status" value="1"/>
</dbReference>
<dbReference type="PIRSF" id="PIRSF000850">
    <property type="entry name" value="Phospholipase_D_PSS"/>
    <property type="match status" value="1"/>
</dbReference>
<feature type="domain" description="PLD phosphodiesterase" evidence="10">
    <location>
        <begin position="113"/>
        <end position="140"/>
    </location>
</feature>
<accession>C5BIA1</accession>
<organism evidence="11 12">
    <name type="scientific">Teredinibacter turnerae (strain ATCC 39867 / T7901)</name>
    <dbReference type="NCBI Taxonomy" id="377629"/>
    <lineage>
        <taxon>Bacteria</taxon>
        <taxon>Pseudomonadati</taxon>
        <taxon>Pseudomonadota</taxon>
        <taxon>Gammaproteobacteria</taxon>
        <taxon>Cellvibrionales</taxon>
        <taxon>Cellvibrionaceae</taxon>
        <taxon>Teredinibacter</taxon>
    </lineage>
</organism>
<reference evidence="11 12" key="1">
    <citation type="journal article" date="2009" name="PLoS ONE">
        <title>The complete genome of Teredinibacter turnerae T7901: an intracellular endosymbiont of marine wood-boring bivalves (shipworms).</title>
        <authorList>
            <person name="Yang J.C."/>
            <person name="Madupu R."/>
            <person name="Durkin A.S."/>
            <person name="Ekborg N.A."/>
            <person name="Pedamallu C.S."/>
            <person name="Hostetler J.B."/>
            <person name="Radune D."/>
            <person name="Toms B.S."/>
            <person name="Henrissat B."/>
            <person name="Coutinho P.M."/>
            <person name="Schwarz S."/>
            <person name="Field L."/>
            <person name="Trindade-Silva A.E."/>
            <person name="Soares C.A.G."/>
            <person name="Elshahawi S."/>
            <person name="Hanora A."/>
            <person name="Schmidt E.W."/>
            <person name="Haygood M.G."/>
            <person name="Posfai J."/>
            <person name="Benner J."/>
            <person name="Madinger C."/>
            <person name="Nove J."/>
            <person name="Anton B."/>
            <person name="Chaudhary K."/>
            <person name="Foster J."/>
            <person name="Holman A."/>
            <person name="Kumar S."/>
            <person name="Lessard P.A."/>
            <person name="Luyten Y.A."/>
            <person name="Slatko B."/>
            <person name="Wood N."/>
            <person name="Wu B."/>
            <person name="Teplitski M."/>
            <person name="Mougous J.D."/>
            <person name="Ward N."/>
            <person name="Eisen J.A."/>
            <person name="Badger J.H."/>
            <person name="Distel D.L."/>
        </authorList>
    </citation>
    <scope>NUCLEOTIDE SEQUENCE [LARGE SCALE GENOMIC DNA]</scope>
    <source>
        <strain evidence="12">ATCC 39867 / T7901</strain>
    </source>
</reference>
<dbReference type="KEGG" id="ttu:TERTU_4281"/>
<dbReference type="InterPro" id="IPR025202">
    <property type="entry name" value="PLD-like_dom"/>
</dbReference>
<evidence type="ECO:0000256" key="8">
    <source>
        <dbReference type="ARBA" id="ARBA00023264"/>
    </source>
</evidence>
<keyword evidence="4" id="KW-0677">Repeat</keyword>
<dbReference type="PANTHER" id="PTHR21248:SF23">
    <property type="entry name" value="CARDIOLIPIN SYNTHASE B"/>
    <property type="match status" value="1"/>
</dbReference>
<dbReference type="eggNOG" id="COG1502">
    <property type="taxonomic scope" value="Bacteria"/>
</dbReference>
<keyword evidence="11" id="KW-0378">Hydrolase</keyword>
<feature type="active site" evidence="9">
    <location>
        <position position="120"/>
    </location>
</feature>
<protein>
    <recommendedName>
        <fullName evidence="9">Cardiolipin synthase B</fullName>
        <shortName evidence="9">CL synthase</shortName>
        <ecNumber evidence="9">2.7.8.-</ecNumber>
    </recommendedName>
</protein>
<dbReference type="CDD" id="cd09159">
    <property type="entry name" value="PLDc_ybhO_like_2"/>
    <property type="match status" value="1"/>
</dbReference>
<sequence>MFAYKGDEKSRGGNTLTLLKDGEEFYAQLLRRIRRARREIFLETFILADDRIGNLLRRALLAAVRRGVWVSVTADSYGTFFLKDEYIYELSRAGVIFQIYDPQPKLFNSRPKVIRRLHRKLAVIDNTYAFVGGINLCDDHLTHHNANGKRDFAVEIVGPVVKDVRRLCASYVREVAPDRKAVFDDTQVTPPPAHYRVHQNAEVAFISRDNRRNRSEIEKAYLAAIHRAKKSVTIANAYFFPGYRMIRAMRKATARGVRVRLILQGNPDIPMALRAAQCLYDTLIRHNIEVYEYTERPLHAKIATIDDNWSSIGSSNLDPWSLSLNLEANIFVDQPGFNTQLREEMEMLIEQSRRVEYETLQKLDWVAQMRNTLLYHFLRRLPGLVTRIPNPHPRVEQLRRIFTTKTGESRNKHLARAYPESKNARQVVVERRSQTLGEV</sequence>
<feature type="active site" evidence="9">
    <location>
        <position position="306"/>
    </location>
</feature>
<keyword evidence="12" id="KW-1185">Reference proteome</keyword>
<evidence type="ECO:0000259" key="10">
    <source>
        <dbReference type="PROSITE" id="PS50035"/>
    </source>
</evidence>
<dbReference type="EMBL" id="CP001614">
    <property type="protein sequence ID" value="ACR11885.1"/>
    <property type="molecule type" value="Genomic_DNA"/>
</dbReference>
<proteinExistence type="inferred from homology"/>
<feature type="active site" evidence="9">
    <location>
        <position position="125"/>
    </location>
</feature>
<dbReference type="RefSeq" id="WP_015817997.1">
    <property type="nucleotide sequence ID" value="NC_012997.1"/>
</dbReference>
<evidence type="ECO:0000256" key="9">
    <source>
        <dbReference type="HAMAP-Rule" id="MF_01917"/>
    </source>
</evidence>
<dbReference type="PROSITE" id="PS50035">
    <property type="entry name" value="PLD"/>
    <property type="match status" value="2"/>
</dbReference>
<dbReference type="PANTHER" id="PTHR21248">
    <property type="entry name" value="CARDIOLIPIN SYNTHASE"/>
    <property type="match status" value="1"/>
</dbReference>
<evidence type="ECO:0000313" key="12">
    <source>
        <dbReference type="Proteomes" id="UP000009080"/>
    </source>
</evidence>
<dbReference type="GO" id="GO:0016787">
    <property type="term" value="F:hydrolase activity"/>
    <property type="evidence" value="ECO:0007669"/>
    <property type="project" value="UniProtKB-KW"/>
</dbReference>
<evidence type="ECO:0000256" key="2">
    <source>
        <dbReference type="ARBA" id="ARBA00022516"/>
    </source>
</evidence>
<dbReference type="HOGENOM" id="CLU_038053_0_0_6"/>
<dbReference type="CDD" id="cd09110">
    <property type="entry name" value="PLDc_CLS_1"/>
    <property type="match status" value="1"/>
</dbReference>
<dbReference type="InterPro" id="IPR001736">
    <property type="entry name" value="PLipase_D/transphosphatidylase"/>
</dbReference>
<evidence type="ECO:0000256" key="7">
    <source>
        <dbReference type="ARBA" id="ARBA00023209"/>
    </source>
</evidence>
<dbReference type="GO" id="GO:0032049">
    <property type="term" value="P:cardiolipin biosynthetic process"/>
    <property type="evidence" value="ECO:0007669"/>
    <property type="project" value="InterPro"/>
</dbReference>
<evidence type="ECO:0000256" key="5">
    <source>
        <dbReference type="ARBA" id="ARBA00023098"/>
    </source>
</evidence>
<dbReference type="InterPro" id="IPR030872">
    <property type="entry name" value="Cardiolipin_synth_ClsB"/>
</dbReference>
<dbReference type="EC" id="2.7.8.-" evidence="9"/>
<evidence type="ECO:0000256" key="1">
    <source>
        <dbReference type="ARBA" id="ARBA00022475"/>
    </source>
</evidence>
<evidence type="ECO:0000256" key="3">
    <source>
        <dbReference type="ARBA" id="ARBA00022679"/>
    </source>
</evidence>
<dbReference type="OrthoDB" id="9762009at2"/>
<keyword evidence="8 9" id="KW-1208">Phospholipid metabolism</keyword>
<keyword evidence="6 9" id="KW-0472">Membrane</keyword>
<keyword evidence="2 9" id="KW-0444">Lipid biosynthesis</keyword>
<keyword evidence="3 9" id="KW-0808">Transferase</keyword>
<comment type="similarity">
    <text evidence="9">Belongs to the phospholipase D family. Cardiolipin synthase subfamily. ClsB sub-subfamily.</text>
</comment>
<feature type="active site" evidence="9">
    <location>
        <position position="299"/>
    </location>
</feature>
<gene>
    <name evidence="9" type="primary">clsB</name>
    <name evidence="11" type="ordered locus">TERTU_4281</name>
</gene>
<dbReference type="SMART" id="SM00155">
    <property type="entry name" value="PLDc"/>
    <property type="match status" value="2"/>
</dbReference>